<feature type="compositionally biased region" description="Basic and acidic residues" evidence="2">
    <location>
        <begin position="561"/>
        <end position="574"/>
    </location>
</feature>
<organism evidence="3 4">
    <name type="scientific">Catenaria anguillulae PL171</name>
    <dbReference type="NCBI Taxonomy" id="765915"/>
    <lineage>
        <taxon>Eukaryota</taxon>
        <taxon>Fungi</taxon>
        <taxon>Fungi incertae sedis</taxon>
        <taxon>Blastocladiomycota</taxon>
        <taxon>Blastocladiomycetes</taxon>
        <taxon>Blastocladiales</taxon>
        <taxon>Catenariaceae</taxon>
        <taxon>Catenaria</taxon>
    </lineage>
</organism>
<evidence type="ECO:0000256" key="2">
    <source>
        <dbReference type="SAM" id="MobiDB-lite"/>
    </source>
</evidence>
<gene>
    <name evidence="3" type="ORF">BCR44DRAFT_1444953</name>
</gene>
<keyword evidence="4" id="KW-1185">Reference proteome</keyword>
<evidence type="ECO:0000256" key="1">
    <source>
        <dbReference type="SAM" id="Coils"/>
    </source>
</evidence>
<reference evidence="3 4" key="1">
    <citation type="submission" date="2016-07" db="EMBL/GenBank/DDBJ databases">
        <title>Pervasive Adenine N6-methylation of Active Genes in Fungi.</title>
        <authorList>
            <consortium name="DOE Joint Genome Institute"/>
            <person name="Mondo S.J."/>
            <person name="Dannebaum R.O."/>
            <person name="Kuo R.C."/>
            <person name="Labutti K."/>
            <person name="Haridas S."/>
            <person name="Kuo A."/>
            <person name="Salamov A."/>
            <person name="Ahrendt S.R."/>
            <person name="Lipzen A."/>
            <person name="Sullivan W."/>
            <person name="Andreopoulos W.B."/>
            <person name="Clum A."/>
            <person name="Lindquist E."/>
            <person name="Daum C."/>
            <person name="Ramamoorthy G.K."/>
            <person name="Gryganskyi A."/>
            <person name="Culley D."/>
            <person name="Magnuson J.K."/>
            <person name="James T.Y."/>
            <person name="O'Malley M.A."/>
            <person name="Stajich J.E."/>
            <person name="Spatafora J.W."/>
            <person name="Visel A."/>
            <person name="Grigoriev I.V."/>
        </authorList>
    </citation>
    <scope>NUCLEOTIDE SEQUENCE [LARGE SCALE GENOMIC DNA]</scope>
    <source>
        <strain evidence="3 4">PL171</strain>
    </source>
</reference>
<sequence length="705" mass="76910">MPMDVTQLGGVLDALHAPLPTPGPAPPDSESPPGLQSEMDSHVGPMAERPLTMTRPLPPGANGARGRHLGSSANVQASVAGEGQGSDAGWQLVQPAPAALHNKQERVFDVDETHLVRSTSPSPSPSPPQHMPPNALSRGSLPSLATPATAPTSGSTATRVYDLEHQLDELRSALYDRDARLRVQADTLARLQSKLDASRHALEAAEDREHAHVAEVGAYRGELARMQRLVGEHVAEVERVKREADEREARWVRMEAEVAVHRAQNAELRGLLNKSVERERELSSVVERGKRELGRLVERCERLEVENEELHVECKNGEEERRAEVERIRGELGLVKEEWTREKAERSKAEAEAARLRAVANASLMDSGRLSQSAPANSQATSARAESTDSIDHEAPEPLAHAPQPSSRAPSPPPAGSLAAEFRMSASPNDGDTSWALVPPSQEARARSSTSATVESTATDEMAVARNLTQAYEADLGKTKLALIASQERCLELEQLVDALRDQVARADRESKERLSVMGEALQDAQRDVAVAKAEVERVSAEREALEKEWRGLQEVVKRVRRQQDAEGHDKLDDPAADAPNIDPCQLHAAEDADTQLLAPLVISPVPDLGLRRGKWYASLRAISTWSHRLMSLLGYLAVLTWAFAVAQHGIVVGGDPQAVPAYMLDPNPDLEYLLRPYEVKCDGLVSGWVCRMLAWRQGVEEPLG</sequence>
<feature type="compositionally biased region" description="Low complexity" evidence="2">
    <location>
        <begin position="447"/>
        <end position="458"/>
    </location>
</feature>
<dbReference type="Proteomes" id="UP000193411">
    <property type="component" value="Unassembled WGS sequence"/>
</dbReference>
<feature type="coiled-coil region" evidence="1">
    <location>
        <begin position="188"/>
        <end position="243"/>
    </location>
</feature>
<feature type="compositionally biased region" description="Polar residues" evidence="2">
    <location>
        <begin position="369"/>
        <end position="385"/>
    </location>
</feature>
<keyword evidence="1" id="KW-0175">Coiled coil</keyword>
<feature type="compositionally biased region" description="Low complexity" evidence="2">
    <location>
        <begin position="140"/>
        <end position="157"/>
    </location>
</feature>
<dbReference type="STRING" id="765915.A0A1Y2H722"/>
<feature type="coiled-coil region" evidence="1">
    <location>
        <begin position="286"/>
        <end position="361"/>
    </location>
</feature>
<accession>A0A1Y2H722</accession>
<name>A0A1Y2H722_9FUNG</name>
<dbReference type="EMBL" id="MCFL01000086">
    <property type="protein sequence ID" value="ORZ30386.1"/>
    <property type="molecule type" value="Genomic_DNA"/>
</dbReference>
<proteinExistence type="predicted"/>
<feature type="region of interest" description="Disordered" evidence="2">
    <location>
        <begin position="561"/>
        <end position="580"/>
    </location>
</feature>
<comment type="caution">
    <text evidence="3">The sequence shown here is derived from an EMBL/GenBank/DDBJ whole genome shotgun (WGS) entry which is preliminary data.</text>
</comment>
<feature type="compositionally biased region" description="Basic and acidic residues" evidence="2">
    <location>
        <begin position="386"/>
        <end position="396"/>
    </location>
</feature>
<evidence type="ECO:0000313" key="3">
    <source>
        <dbReference type="EMBL" id="ORZ30386.1"/>
    </source>
</evidence>
<feature type="compositionally biased region" description="Pro residues" evidence="2">
    <location>
        <begin position="122"/>
        <end position="131"/>
    </location>
</feature>
<feature type="region of interest" description="Disordered" evidence="2">
    <location>
        <begin position="1"/>
        <end position="157"/>
    </location>
</feature>
<feature type="compositionally biased region" description="Low complexity" evidence="2">
    <location>
        <begin position="400"/>
        <end position="409"/>
    </location>
</feature>
<feature type="compositionally biased region" description="Pro residues" evidence="2">
    <location>
        <begin position="19"/>
        <end position="30"/>
    </location>
</feature>
<feature type="compositionally biased region" description="Basic and acidic residues" evidence="2">
    <location>
        <begin position="102"/>
        <end position="115"/>
    </location>
</feature>
<dbReference type="AlphaFoldDB" id="A0A1Y2H722"/>
<feature type="region of interest" description="Disordered" evidence="2">
    <location>
        <begin position="366"/>
        <end position="458"/>
    </location>
</feature>
<protein>
    <submittedName>
        <fullName evidence="3">Uncharacterized protein</fullName>
    </submittedName>
</protein>
<evidence type="ECO:0000313" key="4">
    <source>
        <dbReference type="Proteomes" id="UP000193411"/>
    </source>
</evidence>